<protein>
    <submittedName>
        <fullName evidence="1">Uncharacterized protein</fullName>
    </submittedName>
</protein>
<organism evidence="1 2">
    <name type="scientific">Neisseria perflava</name>
    <dbReference type="NCBI Taxonomy" id="33053"/>
    <lineage>
        <taxon>Bacteria</taxon>
        <taxon>Pseudomonadati</taxon>
        <taxon>Pseudomonadota</taxon>
        <taxon>Betaproteobacteria</taxon>
        <taxon>Neisseriales</taxon>
        <taxon>Neisseriaceae</taxon>
        <taxon>Neisseria</taxon>
    </lineage>
</organism>
<dbReference type="Proteomes" id="UP000825360">
    <property type="component" value="Chromosome"/>
</dbReference>
<reference evidence="1 2" key="1">
    <citation type="submission" date="2021-07" db="EMBL/GenBank/DDBJ databases">
        <title>Genome sequencing of Neisseria perflava LPB0400.</title>
        <authorList>
            <person name="Kim J."/>
        </authorList>
    </citation>
    <scope>NUCLEOTIDE SEQUENCE [LARGE SCALE GENOMIC DNA]</scope>
    <source>
        <strain evidence="1 2">LPB0400</strain>
    </source>
</reference>
<evidence type="ECO:0000313" key="2">
    <source>
        <dbReference type="Proteomes" id="UP000825360"/>
    </source>
</evidence>
<sequence length="152" mass="18084">MVIMKPELENIWYIEQNNKTIWEILGLPSSNCYVNTEWERDLGYIYHEFFDFGISILFINNKLDTIFFFMKEKDGFKKTDLSPFNFISIHDGIKKIEESKLYDKKEILNNGRNINYFVNNIKINLTINTHNEIELLAIQQTIVCIKSKYSKP</sequence>
<dbReference type="EMBL" id="CP079818">
    <property type="protein sequence ID" value="QXW91445.1"/>
    <property type="molecule type" value="Genomic_DNA"/>
</dbReference>
<evidence type="ECO:0000313" key="1">
    <source>
        <dbReference type="EMBL" id="QXW91445.1"/>
    </source>
</evidence>
<dbReference type="KEGG" id="npf:LPB400_05415"/>
<accession>A0ABD7F023</accession>
<dbReference type="AlphaFoldDB" id="A0ABD7F023"/>
<proteinExistence type="predicted"/>
<gene>
    <name evidence="1" type="ORF">LPB400_05415</name>
</gene>
<dbReference type="RefSeq" id="WP_070460940.1">
    <property type="nucleotide sequence ID" value="NZ_CP079818.1"/>
</dbReference>
<name>A0ABD7F023_NEIPE</name>